<keyword evidence="3" id="KW-1185">Reference proteome</keyword>
<dbReference type="EMBL" id="RIAR02000001">
    <property type="protein sequence ID" value="NSL87683.1"/>
    <property type="molecule type" value="Genomic_DNA"/>
</dbReference>
<evidence type="ECO:0000313" key="3">
    <source>
        <dbReference type="Proteomes" id="UP000281028"/>
    </source>
</evidence>
<dbReference type="AlphaFoldDB" id="A0A3S1DRD5"/>
<evidence type="ECO:0000313" key="2">
    <source>
        <dbReference type="EMBL" id="NSL87683.1"/>
    </source>
</evidence>
<accession>A0A3S1DRD5</accession>
<organism evidence="2 3">
    <name type="scientific">Chitinophaga solisilvae</name>
    <dbReference type="NCBI Taxonomy" id="1233460"/>
    <lineage>
        <taxon>Bacteria</taxon>
        <taxon>Pseudomonadati</taxon>
        <taxon>Bacteroidota</taxon>
        <taxon>Chitinophagia</taxon>
        <taxon>Chitinophagales</taxon>
        <taxon>Chitinophagaceae</taxon>
        <taxon>Chitinophaga</taxon>
    </lineage>
</organism>
<dbReference type="Gene3D" id="3.40.50.720">
    <property type="entry name" value="NAD(P)-binding Rossmann-like Domain"/>
    <property type="match status" value="1"/>
</dbReference>
<dbReference type="Gene3D" id="3.90.25.10">
    <property type="entry name" value="UDP-galactose 4-epimerase, domain 1"/>
    <property type="match status" value="1"/>
</dbReference>
<dbReference type="Pfam" id="PF05368">
    <property type="entry name" value="NmrA"/>
    <property type="match status" value="1"/>
</dbReference>
<dbReference type="OrthoDB" id="9780595at2"/>
<comment type="caution">
    <text evidence="2">The sequence shown here is derived from an EMBL/GenBank/DDBJ whole genome shotgun (WGS) entry which is preliminary data.</text>
</comment>
<dbReference type="SUPFAM" id="SSF51735">
    <property type="entry name" value="NAD(P)-binding Rossmann-fold domains"/>
    <property type="match status" value="1"/>
</dbReference>
<sequence>MKANEHTQQTLQTVLVLGGTGKTGRRIAQQLTAKGWPVRIASRSASPSFDWNDQATWAANMQGVDAIYISYQPDLAVPGATDTIRALVRLAKENGVSKLVLLSGRGEKEAQECEDIIKTAGLRWTILRCAWFNQNFSEGYLLDPLLAGHVALPAGDVKEPFVDVEDIADVAVAALTETGHDSQLYELTGPRLLSFPEAVAEISRATGKPIAYQQVSPAEYKDMLSTFGIPDDYIWLVNYLFSEVLDGRNAHLSDGVQRALGRPAREFSLYAAEEAGKGTW</sequence>
<reference evidence="2" key="1">
    <citation type="submission" date="2020-05" db="EMBL/GenBank/DDBJ databases">
        <title>Chitinophaga laudate sp. nov., isolated from a tropical peat swamp.</title>
        <authorList>
            <person name="Goh C.B.S."/>
            <person name="Lee M.S."/>
            <person name="Parimannan S."/>
            <person name="Pasbakhsh P."/>
            <person name="Yule C.M."/>
            <person name="Rajandas H."/>
            <person name="Loke S."/>
            <person name="Croft L."/>
            <person name="Tan J.B.L."/>
        </authorList>
    </citation>
    <scope>NUCLEOTIDE SEQUENCE</scope>
    <source>
        <strain evidence="2">Mgbs1</strain>
    </source>
</reference>
<dbReference type="PANTHER" id="PTHR43162:SF1">
    <property type="entry name" value="PRESTALK A DIFFERENTIATION PROTEIN A"/>
    <property type="match status" value="1"/>
</dbReference>
<dbReference type="InterPro" id="IPR008030">
    <property type="entry name" value="NmrA-like"/>
</dbReference>
<proteinExistence type="predicted"/>
<feature type="domain" description="NmrA-like" evidence="1">
    <location>
        <begin position="12"/>
        <end position="240"/>
    </location>
</feature>
<name>A0A3S1DRD5_9BACT</name>
<dbReference type="InterPro" id="IPR051604">
    <property type="entry name" value="Ergot_Alk_Oxidoreductase"/>
</dbReference>
<protein>
    <submittedName>
        <fullName evidence="2">NAD(P)H-binding protein</fullName>
    </submittedName>
</protein>
<dbReference type="InterPro" id="IPR036291">
    <property type="entry name" value="NAD(P)-bd_dom_sf"/>
</dbReference>
<dbReference type="PANTHER" id="PTHR43162">
    <property type="match status" value="1"/>
</dbReference>
<evidence type="ECO:0000259" key="1">
    <source>
        <dbReference type="Pfam" id="PF05368"/>
    </source>
</evidence>
<dbReference type="Proteomes" id="UP000281028">
    <property type="component" value="Unassembled WGS sequence"/>
</dbReference>
<gene>
    <name evidence="2" type="ORF">ECE50_012620</name>
</gene>